<dbReference type="SUPFAM" id="SSF55724">
    <property type="entry name" value="Mog1p/PsbP-like"/>
    <property type="match status" value="1"/>
</dbReference>
<dbReference type="AlphaFoldDB" id="A0A7S1T4D6"/>
<proteinExistence type="predicted"/>
<accession>A0A7S1T4D6</accession>
<dbReference type="InterPro" id="IPR016123">
    <property type="entry name" value="Mog1/PsbP_a/b/a-sand"/>
</dbReference>
<sequence length="144" mass="15709">MVPSAWKSETINKTEKGTQGVDCKFTNPKVKGMKAFVIALGRAGEDAKAFKITDVEGTFASFAGADYDIQDALTTADEVTTKTRDGENGDVFFEYDIDSPINHYQASISTKRGKIFALFIKTPGAAYNANKELTNTMLKSFTTL</sequence>
<evidence type="ECO:0000313" key="1">
    <source>
        <dbReference type="EMBL" id="CAD9220455.1"/>
    </source>
</evidence>
<evidence type="ECO:0008006" key="2">
    <source>
        <dbReference type="Google" id="ProtNLM"/>
    </source>
</evidence>
<dbReference type="Gene3D" id="3.40.1000.10">
    <property type="entry name" value="Mog1/PsbP, alpha/beta/alpha sandwich"/>
    <property type="match status" value="1"/>
</dbReference>
<dbReference type="EMBL" id="HBGG01039324">
    <property type="protein sequence ID" value="CAD9220455.1"/>
    <property type="molecule type" value="Transcribed_RNA"/>
</dbReference>
<reference evidence="1" key="1">
    <citation type="submission" date="2021-01" db="EMBL/GenBank/DDBJ databases">
        <authorList>
            <person name="Corre E."/>
            <person name="Pelletier E."/>
            <person name="Niang G."/>
            <person name="Scheremetjew M."/>
            <person name="Finn R."/>
            <person name="Kale V."/>
            <person name="Holt S."/>
            <person name="Cochrane G."/>
            <person name="Meng A."/>
            <person name="Brown T."/>
            <person name="Cohen L."/>
        </authorList>
    </citation>
    <scope>NUCLEOTIDE SEQUENCE</scope>
    <source>
        <strain evidence="1">PLY429</strain>
    </source>
</reference>
<name>A0A7S1T4D6_9CHLO</name>
<protein>
    <recommendedName>
        <fullName evidence="2">PsbP C-terminal domain-containing protein</fullName>
    </recommendedName>
</protein>
<organism evidence="1">
    <name type="scientific">Tetraselmis chuii</name>
    <dbReference type="NCBI Taxonomy" id="63592"/>
    <lineage>
        <taxon>Eukaryota</taxon>
        <taxon>Viridiplantae</taxon>
        <taxon>Chlorophyta</taxon>
        <taxon>core chlorophytes</taxon>
        <taxon>Chlorodendrophyceae</taxon>
        <taxon>Chlorodendrales</taxon>
        <taxon>Chlorodendraceae</taxon>
        <taxon>Tetraselmis</taxon>
    </lineage>
</organism>
<gene>
    <name evidence="1" type="ORF">TCHU04912_LOCUS20231</name>
</gene>